<sequence length="72" mass="8495">MWAEANDNKADSNESKIIRDKAYTYMKNLVDEIREAGKYVFRKNPKRLNGYSSAYWRKQNQNKKDSNSTVSE</sequence>
<organism evidence="2 3">
    <name type="scientific">Carboxylicivirga linearis</name>
    <dbReference type="NCBI Taxonomy" id="1628157"/>
    <lineage>
        <taxon>Bacteria</taxon>
        <taxon>Pseudomonadati</taxon>
        <taxon>Bacteroidota</taxon>
        <taxon>Bacteroidia</taxon>
        <taxon>Marinilabiliales</taxon>
        <taxon>Marinilabiliaceae</taxon>
        <taxon>Carboxylicivirga</taxon>
    </lineage>
</organism>
<reference evidence="2 3" key="1">
    <citation type="journal article" date="2015" name="Int. J. Syst. Evol. Microbiol.">
        <title>Carboxylicivirga linearis sp. nov., isolated from a sea cucumber culture pond.</title>
        <authorList>
            <person name="Wang F.Q."/>
            <person name="Zhou Y.X."/>
            <person name="Lin X.Z."/>
            <person name="Chen G.J."/>
            <person name="Du Z.J."/>
        </authorList>
    </citation>
    <scope>NUCLEOTIDE SEQUENCE [LARGE SCALE GENOMIC DNA]</scope>
    <source>
        <strain evidence="2 3">FB218</strain>
    </source>
</reference>
<keyword evidence="3" id="KW-1185">Reference proteome</keyword>
<protein>
    <submittedName>
        <fullName evidence="2">Uncharacterized protein</fullName>
    </submittedName>
</protein>
<accession>A0ABS5JZN7</accession>
<dbReference type="Proteomes" id="UP000708576">
    <property type="component" value="Unassembled WGS sequence"/>
</dbReference>
<evidence type="ECO:0000256" key="1">
    <source>
        <dbReference type="SAM" id="MobiDB-lite"/>
    </source>
</evidence>
<feature type="region of interest" description="Disordered" evidence="1">
    <location>
        <begin position="52"/>
        <end position="72"/>
    </location>
</feature>
<evidence type="ECO:0000313" key="2">
    <source>
        <dbReference type="EMBL" id="MBS2099871.1"/>
    </source>
</evidence>
<name>A0ABS5JZN7_9BACT</name>
<proteinExistence type="predicted"/>
<gene>
    <name evidence="2" type="ORF">KEM10_16395</name>
</gene>
<comment type="caution">
    <text evidence="2">The sequence shown here is derived from an EMBL/GenBank/DDBJ whole genome shotgun (WGS) entry which is preliminary data.</text>
</comment>
<evidence type="ECO:0000313" key="3">
    <source>
        <dbReference type="Proteomes" id="UP000708576"/>
    </source>
</evidence>
<dbReference type="EMBL" id="JAGUCO010000016">
    <property type="protein sequence ID" value="MBS2099871.1"/>
    <property type="molecule type" value="Genomic_DNA"/>
</dbReference>